<feature type="region of interest" description="Disordered" evidence="1">
    <location>
        <begin position="618"/>
        <end position="644"/>
    </location>
</feature>
<feature type="compositionally biased region" description="Low complexity" evidence="1">
    <location>
        <begin position="1010"/>
        <end position="1019"/>
    </location>
</feature>
<feature type="compositionally biased region" description="Low complexity" evidence="1">
    <location>
        <begin position="1029"/>
        <end position="1038"/>
    </location>
</feature>
<evidence type="ECO:0000256" key="1">
    <source>
        <dbReference type="SAM" id="MobiDB-lite"/>
    </source>
</evidence>
<keyword evidence="3" id="KW-1185">Reference proteome</keyword>
<accession>A0A0N7LAV1</accession>
<dbReference type="EMBL" id="CCYA01000265">
    <property type="protein sequence ID" value="CEH17610.1"/>
    <property type="molecule type" value="Genomic_DNA"/>
</dbReference>
<feature type="region of interest" description="Disordered" evidence="1">
    <location>
        <begin position="185"/>
        <end position="208"/>
    </location>
</feature>
<feature type="region of interest" description="Disordered" evidence="1">
    <location>
        <begin position="368"/>
        <end position="406"/>
    </location>
</feature>
<feature type="region of interest" description="Disordered" evidence="1">
    <location>
        <begin position="547"/>
        <end position="581"/>
    </location>
</feature>
<name>A0A0N7LAV1_9BASI</name>
<feature type="region of interest" description="Disordered" evidence="1">
    <location>
        <begin position="1008"/>
        <end position="1047"/>
    </location>
</feature>
<feature type="region of interest" description="Disordered" evidence="1">
    <location>
        <begin position="237"/>
        <end position="272"/>
    </location>
</feature>
<reference evidence="2 3" key="1">
    <citation type="submission" date="2014-09" db="EMBL/GenBank/DDBJ databases">
        <authorList>
            <person name="Magalhaes I.L.F."/>
            <person name="Oliveira U."/>
            <person name="Santos F.R."/>
            <person name="Vidigal T.H.D.A."/>
            <person name="Brescovit A.D."/>
            <person name="Santos A.J."/>
        </authorList>
    </citation>
    <scope>NUCLEOTIDE SEQUENCE [LARGE SCALE GENOMIC DNA]</scope>
</reference>
<feature type="compositionally biased region" description="Pro residues" evidence="1">
    <location>
        <begin position="928"/>
        <end position="937"/>
    </location>
</feature>
<feature type="compositionally biased region" description="Basic and acidic residues" evidence="1">
    <location>
        <begin position="826"/>
        <end position="837"/>
    </location>
</feature>
<feature type="region of interest" description="Disordered" evidence="1">
    <location>
        <begin position="826"/>
        <end position="846"/>
    </location>
</feature>
<feature type="region of interest" description="Disordered" evidence="1">
    <location>
        <begin position="95"/>
        <end position="129"/>
    </location>
</feature>
<evidence type="ECO:0000313" key="3">
    <source>
        <dbReference type="Proteomes" id="UP000054845"/>
    </source>
</evidence>
<dbReference type="OrthoDB" id="10316987at2759"/>
<sequence length="1102" mass="117275">MLLRHYPAAATTTLTRLTRDELLLTTYLQHPSDSFLRTHHRRRETNSQSKTKSTFTDRAMPFYGAIHGISGEAAGPVTAFEQAYLPFSGAHQTLQSVPPRNIPSEAHKSEVKVTKSHPSPRPRSSSVLADHQAKLRMGPCFALRAPTSTASATTPYYAMHHGSGASKPALTTSVTDPHMAVPQSAIQPRPAYPKVPKRSSSCQLTQQNKSRYDWLQEAERHGTAFAHADDPINRRPSASGYCCIQRPAPPSLKREHSSESSSSDSTAGTSPYETDTFGLNSACVSPTSTVMTSPCTSKPTSPRYRATSTVACNGSVLGNAGDSFILTSHASLRHVSQLVPARSVATGFGNSALGLSMGVPVIPNPSAQQQLPAKCSGPAFDVDVPSTPPTDRFDSLPPRSGSASPVNPPAYLAQSPLVAVSQPVASSPSSSAEIIAVSAIGSDVTTCVINEQQPASVPLARHPRSQSSVEVCHLPARAIAARNTAVVTVAPLGRSDIAVSTADIALPDLGYSKVSQLPVQESGLRARRLGKGHPILSLRSEAPQEAEASAVCMHQAQPSFSESSPLEIGNPTDHSSPNEAKMNLDTVCDSHAGQDCAEPSNNLRSSYFAKLAALDDCRDDQSDGTVTPNRYAASSPAQERARKDEVEVPAAVKAAHSRFAKALRAPVQPQTHIELAIQRSLAPTPPLGSPSILVDHAPTQPGKPQLLGQAHWAELNASELSKTERASPFELGSSLIVQRTESSHACAAPLSPLPPAHVAVRLQMERDLEEQKKSSNDGGDASRRRYTVSGVYNSGPSIASDRFIHSLDSRGPLSPRDILQATARDRMESGAHQERTLSRPASWGPHKAEDSAKVREHTCSALGPASNGKVPARPAKSKLRLIAATPGALPSVVTMARDKPTSSQIPPSLRGAFATALGRARDTKPGNNAPPPTPATPAPRLVAPKAISPARATFINKLTEVAVMPTSSNIQEDVLREDLESQSLVVALEHFIPDPDNLPNFPTSIKMTTGSSSSNSGSSYLPPCKTTGSRRSSIRSRIPSMDEDAPDHEIHRPLRMYSMPSTSQPRQIEEHRLTPRPIEPAAVVTASGALVRPVLIPAPKRP</sequence>
<evidence type="ECO:0000313" key="2">
    <source>
        <dbReference type="EMBL" id="CEH17610.1"/>
    </source>
</evidence>
<organism evidence="2 3">
    <name type="scientific">Ceraceosorus bombacis</name>
    <dbReference type="NCBI Taxonomy" id="401625"/>
    <lineage>
        <taxon>Eukaryota</taxon>
        <taxon>Fungi</taxon>
        <taxon>Dikarya</taxon>
        <taxon>Basidiomycota</taxon>
        <taxon>Ustilaginomycotina</taxon>
        <taxon>Exobasidiomycetes</taxon>
        <taxon>Ceraceosorales</taxon>
        <taxon>Ceraceosoraceae</taxon>
        <taxon>Ceraceosorus</taxon>
    </lineage>
</organism>
<proteinExistence type="predicted"/>
<dbReference type="AlphaFoldDB" id="A0A0N7LAV1"/>
<feature type="region of interest" description="Disordered" evidence="1">
    <location>
        <begin position="920"/>
        <end position="940"/>
    </location>
</feature>
<feature type="region of interest" description="Disordered" evidence="1">
    <location>
        <begin position="1056"/>
        <end position="1075"/>
    </location>
</feature>
<dbReference type="Proteomes" id="UP000054845">
    <property type="component" value="Unassembled WGS sequence"/>
</dbReference>
<protein>
    <submittedName>
        <fullName evidence="2">Uncharacterized protein</fullName>
    </submittedName>
</protein>
<feature type="compositionally biased region" description="Polar residues" evidence="1">
    <location>
        <begin position="198"/>
        <end position="208"/>
    </location>
</feature>